<comment type="similarity">
    <text evidence="2">Belongs to the EspG family.</text>
</comment>
<evidence type="ECO:0000313" key="5">
    <source>
        <dbReference type="EMBL" id="MBP2193901.1"/>
    </source>
</evidence>
<dbReference type="InterPro" id="IPR025734">
    <property type="entry name" value="EspG"/>
</dbReference>
<comment type="caution">
    <text evidence="5">The sequence shown here is derived from an EMBL/GenBank/DDBJ whole genome shotgun (WGS) entry which is preliminary data.</text>
</comment>
<keyword evidence="3" id="KW-0963">Cytoplasm</keyword>
<dbReference type="Pfam" id="PF14011">
    <property type="entry name" value="ESX-1_EspG"/>
    <property type="match status" value="1"/>
</dbReference>
<evidence type="ECO:0000256" key="2">
    <source>
        <dbReference type="ARBA" id="ARBA00006411"/>
    </source>
</evidence>
<comment type="subcellular location">
    <subcellularLocation>
        <location evidence="1">Cytoplasm</location>
    </subcellularLocation>
</comment>
<dbReference type="Proteomes" id="UP001519325">
    <property type="component" value="Unassembled WGS sequence"/>
</dbReference>
<dbReference type="RefSeq" id="WP_209897098.1">
    <property type="nucleotide sequence ID" value="NZ_JAGGMR010000001.1"/>
</dbReference>
<evidence type="ECO:0000256" key="4">
    <source>
        <dbReference type="ARBA" id="ARBA00023186"/>
    </source>
</evidence>
<dbReference type="EMBL" id="JAGGMR010000001">
    <property type="protein sequence ID" value="MBP2193901.1"/>
    <property type="molecule type" value="Genomic_DNA"/>
</dbReference>
<protein>
    <recommendedName>
        <fullName evidence="7">ESX secretion-associated protein EspG</fullName>
    </recommendedName>
</protein>
<keyword evidence="6" id="KW-1185">Reference proteome</keyword>
<gene>
    <name evidence="5" type="ORF">BJ987_006802</name>
</gene>
<reference evidence="5 6" key="1">
    <citation type="submission" date="2021-03" db="EMBL/GenBank/DDBJ databases">
        <title>Sequencing the genomes of 1000 actinobacteria strains.</title>
        <authorList>
            <person name="Klenk H.-P."/>
        </authorList>
    </citation>
    <scope>NUCLEOTIDE SEQUENCE [LARGE SCALE GENOMIC DNA]</scope>
    <source>
        <strain evidence="5 6">DSM 45516</strain>
    </source>
</reference>
<accession>A0ABS4QTH1</accession>
<evidence type="ECO:0000256" key="3">
    <source>
        <dbReference type="ARBA" id="ARBA00022490"/>
    </source>
</evidence>
<proteinExistence type="inferred from homology"/>
<name>A0ABS4QTH1_9NOCA</name>
<sequence length="254" mass="28925">MSELRWQLDGLAFDVLLESVGRDRWPYPLSFQPPFMECHDDWEYARKLAAGRVQAVFGERLYQAMVVLLEPQVRIEIHGFYGPELSQVVRLHAGIVGRDAVLAVQQPGPDPQHGRDVVLTMGSAHLLTSEIVAKLPRCQAGSHPPFGARRSDLAETDYTGYSMRPSPGQQLNRFFRRPRTSLGEITVYPSIAYDARPTRDGHAFHWLDYPDDGRYLLVNHNDNDLSVTPGPTEELLRQLQYRIEACQRSRTNAW</sequence>
<evidence type="ECO:0000256" key="1">
    <source>
        <dbReference type="ARBA" id="ARBA00004496"/>
    </source>
</evidence>
<evidence type="ECO:0000313" key="6">
    <source>
        <dbReference type="Proteomes" id="UP001519325"/>
    </source>
</evidence>
<evidence type="ECO:0008006" key="7">
    <source>
        <dbReference type="Google" id="ProtNLM"/>
    </source>
</evidence>
<organism evidence="5 6">
    <name type="scientific">Nocardia goodfellowii</name>
    <dbReference type="NCBI Taxonomy" id="882446"/>
    <lineage>
        <taxon>Bacteria</taxon>
        <taxon>Bacillati</taxon>
        <taxon>Actinomycetota</taxon>
        <taxon>Actinomycetes</taxon>
        <taxon>Mycobacteriales</taxon>
        <taxon>Nocardiaceae</taxon>
        <taxon>Nocardia</taxon>
    </lineage>
</organism>
<keyword evidence="4" id="KW-0143">Chaperone</keyword>